<dbReference type="InterPro" id="IPR006860">
    <property type="entry name" value="FecR"/>
</dbReference>
<dbReference type="Gene3D" id="3.55.50.30">
    <property type="match status" value="1"/>
</dbReference>
<dbReference type="InterPro" id="IPR012373">
    <property type="entry name" value="Ferrdict_sens_TM"/>
</dbReference>
<accession>A0A4U0GRH2</accession>
<dbReference type="InterPro" id="IPR032508">
    <property type="entry name" value="FecR_C"/>
</dbReference>
<dbReference type="GO" id="GO:0016989">
    <property type="term" value="F:sigma factor antagonist activity"/>
    <property type="evidence" value="ECO:0007669"/>
    <property type="project" value="TreeGrafter"/>
</dbReference>
<evidence type="ECO:0000259" key="2">
    <source>
        <dbReference type="Pfam" id="PF16344"/>
    </source>
</evidence>
<feature type="domain" description="FecR protein" evidence="1">
    <location>
        <begin position="182"/>
        <end position="276"/>
    </location>
</feature>
<dbReference type="Gene3D" id="2.60.120.1440">
    <property type="match status" value="1"/>
</dbReference>
<keyword evidence="4" id="KW-1185">Reference proteome</keyword>
<protein>
    <submittedName>
        <fullName evidence="3">DUF4974 domain-containing protein</fullName>
    </submittedName>
</protein>
<dbReference type="EMBL" id="SUKA01000009">
    <property type="protein sequence ID" value="TJY61503.1"/>
    <property type="molecule type" value="Genomic_DNA"/>
</dbReference>
<reference evidence="3 4" key="1">
    <citation type="submission" date="2019-04" db="EMBL/GenBank/DDBJ databases">
        <title>Sphingobacterium olei sp. nov., isolated from oil-contaminated soil.</title>
        <authorList>
            <person name="Liu B."/>
        </authorList>
    </citation>
    <scope>NUCLEOTIDE SEQUENCE [LARGE SCALE GENOMIC DNA]</scope>
    <source>
        <strain evidence="3 4">Y3L14</strain>
    </source>
</reference>
<dbReference type="AlphaFoldDB" id="A0A4U0GRH2"/>
<dbReference type="Proteomes" id="UP000309872">
    <property type="component" value="Unassembled WGS sequence"/>
</dbReference>
<comment type="caution">
    <text evidence="3">The sequence shown here is derived from an EMBL/GenBank/DDBJ whole genome shotgun (WGS) entry which is preliminary data.</text>
</comment>
<dbReference type="OrthoDB" id="1099963at2"/>
<evidence type="ECO:0000259" key="1">
    <source>
        <dbReference type="Pfam" id="PF04773"/>
    </source>
</evidence>
<sequence length="387" mass="43000">MDDKNARILSLIDKFDKGLATDEDVQELETWFQSFEDHPNITDKLTTGQQQKAKARLFQRIDKTIETRLAEEYHSPLQSNKSVSLWTKAMVAASVLIISTLGGYLLLNKSFEKKQAIATTITDFAPGGNKAILTLGNGKQIILNDVQHGELASQGNTIVRKATDGTVSYDQQGDGKSNIRNTLSTPRGGQYGLVLSDGTKVFLNAASSISYPASFTENYREVEVTGEAYFEVAHDVRKPFRVKMSTQMVEVLGTHFNVNTYQNTGASRTTLLEGSVAITTAGQAKILKPGQQAVVTKTGIAVSEVDVAEVTAWKDGFFDFTDADIQTVMRELSRWYDLDVVFEGPQTKETFTGRIPRSWSFAKVMKIMETFKSSHVRLEGRRIMIRQ</sequence>
<organism evidence="3 4">
    <name type="scientific">Sphingobacterium alkalisoli</name>
    <dbReference type="NCBI Taxonomy" id="1874115"/>
    <lineage>
        <taxon>Bacteria</taxon>
        <taxon>Pseudomonadati</taxon>
        <taxon>Bacteroidota</taxon>
        <taxon>Sphingobacteriia</taxon>
        <taxon>Sphingobacteriales</taxon>
        <taxon>Sphingobacteriaceae</taxon>
        <taxon>Sphingobacterium</taxon>
    </lineage>
</organism>
<name>A0A4U0GRH2_9SPHI</name>
<gene>
    <name evidence="3" type="ORF">FAZ19_21640</name>
</gene>
<dbReference type="Pfam" id="PF04773">
    <property type="entry name" value="FecR"/>
    <property type="match status" value="1"/>
</dbReference>
<evidence type="ECO:0000313" key="3">
    <source>
        <dbReference type="EMBL" id="TJY61503.1"/>
    </source>
</evidence>
<dbReference type="RefSeq" id="WP_136822857.1">
    <property type="nucleotide sequence ID" value="NZ_BMJX01000009.1"/>
</dbReference>
<dbReference type="PANTHER" id="PTHR30273:SF2">
    <property type="entry name" value="PROTEIN FECR"/>
    <property type="match status" value="1"/>
</dbReference>
<evidence type="ECO:0000313" key="4">
    <source>
        <dbReference type="Proteomes" id="UP000309872"/>
    </source>
</evidence>
<proteinExistence type="predicted"/>
<dbReference type="Pfam" id="PF16344">
    <property type="entry name" value="FecR_C"/>
    <property type="match status" value="1"/>
</dbReference>
<dbReference type="PANTHER" id="PTHR30273">
    <property type="entry name" value="PERIPLASMIC SIGNAL SENSOR AND SIGMA FACTOR ACTIVATOR FECR-RELATED"/>
    <property type="match status" value="1"/>
</dbReference>
<feature type="domain" description="Protein FecR C-terminal" evidence="2">
    <location>
        <begin position="318"/>
        <end position="385"/>
    </location>
</feature>